<dbReference type="AlphaFoldDB" id="A0A1M6B9M0"/>
<keyword evidence="1" id="KW-0175">Coiled coil</keyword>
<proteinExistence type="predicted"/>
<name>A0A1M6B9M0_9VIBR</name>
<gene>
    <name evidence="2" type="ORF">VA7868_03742</name>
</gene>
<evidence type="ECO:0000256" key="1">
    <source>
        <dbReference type="SAM" id="Coils"/>
    </source>
</evidence>
<dbReference type="EMBL" id="FQXZ01000040">
    <property type="protein sequence ID" value="SHI45163.1"/>
    <property type="molecule type" value="Genomic_DNA"/>
</dbReference>
<feature type="coiled-coil region" evidence="1">
    <location>
        <begin position="31"/>
        <end position="58"/>
    </location>
</feature>
<accession>A0A1M6B9M0</accession>
<keyword evidence="3" id="KW-1185">Reference proteome</keyword>
<dbReference type="OrthoDB" id="6305909at2"/>
<organism evidence="2 3">
    <name type="scientific">Vibrio aerogenes CECT 7868</name>
    <dbReference type="NCBI Taxonomy" id="1216006"/>
    <lineage>
        <taxon>Bacteria</taxon>
        <taxon>Pseudomonadati</taxon>
        <taxon>Pseudomonadota</taxon>
        <taxon>Gammaproteobacteria</taxon>
        <taxon>Vibrionales</taxon>
        <taxon>Vibrionaceae</taxon>
        <taxon>Vibrio</taxon>
    </lineage>
</organism>
<dbReference type="STRING" id="1216006.VA7868_03742"/>
<evidence type="ECO:0000313" key="3">
    <source>
        <dbReference type="Proteomes" id="UP000184608"/>
    </source>
</evidence>
<protein>
    <submittedName>
        <fullName evidence="2">Uncharacterized protein</fullName>
    </submittedName>
</protein>
<dbReference type="RefSeq" id="WP_073605350.1">
    <property type="nucleotide sequence ID" value="NZ_FQXZ01000040.1"/>
</dbReference>
<dbReference type="Proteomes" id="UP000184608">
    <property type="component" value="Unassembled WGS sequence"/>
</dbReference>
<sequence length="62" mass="7208">MQDSRTPHRNYPVPVPDNFLQDDVGRIAQAITDVDADVDQHQQQLHKLKHRVRRLRLDALLG</sequence>
<evidence type="ECO:0000313" key="2">
    <source>
        <dbReference type="EMBL" id="SHI45163.1"/>
    </source>
</evidence>
<reference evidence="2 3" key="1">
    <citation type="submission" date="2016-11" db="EMBL/GenBank/DDBJ databases">
        <authorList>
            <person name="Jaros S."/>
            <person name="Januszkiewicz K."/>
            <person name="Wedrychowicz H."/>
        </authorList>
    </citation>
    <scope>NUCLEOTIDE SEQUENCE [LARGE SCALE GENOMIC DNA]</scope>
    <source>
        <strain evidence="2 3">CECT 7868</strain>
    </source>
</reference>